<reference evidence="3 4" key="1">
    <citation type="journal article" date="2018" name="Elife">
        <title>Discovery and characterization of a prevalent human gut bacterial enzyme sufficient for the inactivation of a family of plant toxins.</title>
        <authorList>
            <person name="Koppel N."/>
            <person name="Bisanz J.E."/>
            <person name="Pandelia M.E."/>
            <person name="Turnbaugh P.J."/>
            <person name="Balskus E.P."/>
        </authorList>
    </citation>
    <scope>NUCLEOTIDE SEQUENCE [LARGE SCALE GENOMIC DNA]</scope>
    <source>
        <strain evidence="3 4">MR1 #12</strain>
    </source>
</reference>
<organism evidence="3 4">
    <name type="scientific">Eggerthella lenta</name>
    <name type="common">Eubacterium lentum</name>
    <dbReference type="NCBI Taxonomy" id="84112"/>
    <lineage>
        <taxon>Bacteria</taxon>
        <taxon>Bacillati</taxon>
        <taxon>Actinomycetota</taxon>
        <taxon>Coriobacteriia</taxon>
        <taxon>Eggerthellales</taxon>
        <taxon>Eggerthellaceae</taxon>
        <taxon>Eggerthella</taxon>
    </lineage>
</organism>
<gene>
    <name evidence="3" type="ORF">C1872_09820</name>
</gene>
<name>A0A369MTF1_EGGLN</name>
<dbReference type="InterPro" id="IPR050336">
    <property type="entry name" value="Chromosome_partition/occlusion"/>
</dbReference>
<dbReference type="AlphaFoldDB" id="A0A369MTF1"/>
<feature type="domain" description="ParB-like N-terminal" evidence="2">
    <location>
        <begin position="30"/>
        <end position="126"/>
    </location>
</feature>
<dbReference type="Proteomes" id="UP000253752">
    <property type="component" value="Unassembled WGS sequence"/>
</dbReference>
<feature type="region of interest" description="Disordered" evidence="1">
    <location>
        <begin position="248"/>
        <end position="276"/>
    </location>
</feature>
<evidence type="ECO:0000259" key="2">
    <source>
        <dbReference type="SMART" id="SM00470"/>
    </source>
</evidence>
<dbReference type="SMART" id="SM00470">
    <property type="entry name" value="ParB"/>
    <property type="match status" value="1"/>
</dbReference>
<dbReference type="InterPro" id="IPR036086">
    <property type="entry name" value="ParB/Sulfiredoxin_sf"/>
</dbReference>
<dbReference type="EMBL" id="PPTX01000014">
    <property type="protein sequence ID" value="RDB78769.1"/>
    <property type="molecule type" value="Genomic_DNA"/>
</dbReference>
<dbReference type="GO" id="GO:0007059">
    <property type="term" value="P:chromosome segregation"/>
    <property type="evidence" value="ECO:0007669"/>
    <property type="project" value="TreeGrafter"/>
</dbReference>
<dbReference type="GO" id="GO:0005694">
    <property type="term" value="C:chromosome"/>
    <property type="evidence" value="ECO:0007669"/>
    <property type="project" value="TreeGrafter"/>
</dbReference>
<accession>A0A369MTF1</accession>
<protein>
    <submittedName>
        <fullName evidence="3">Chromosome partitioning protein ParB</fullName>
    </submittedName>
</protein>
<dbReference type="Gene3D" id="3.90.1530.10">
    <property type="entry name" value="Conserved hypothetical protein from pyrococcus furiosus pfu- 392566-001, ParB domain"/>
    <property type="match status" value="1"/>
</dbReference>
<sequence>MAGVEEIARRFSLAGVLDDDARARERYPISEIEVADIADHPGNAAYSMDEGAIRSLAESIRRDGLTDIPLVRRLDDGSFQMISGHRRKAAYELLAREDPSFSRMPCRVIEGIGDDEALTLLHTANYFTRELTVIERARATQALGIEVRRMREADPSLRGVRSSSLKAAIIKAQTGRDVAPRTIEHHERIARVVEESLEPVWRERAERGELSDADIQRLAKMGRPAQAEAAAAAAAGKPAAAAIKEAARMRGGQPKGGRGRKAGPTAQSLRTDPTELVSRAAGLVREARTAMAQGAELDPAALDELEREVAATRDAS</sequence>
<dbReference type="PANTHER" id="PTHR33375">
    <property type="entry name" value="CHROMOSOME-PARTITIONING PROTEIN PARB-RELATED"/>
    <property type="match status" value="1"/>
</dbReference>
<evidence type="ECO:0000256" key="1">
    <source>
        <dbReference type="SAM" id="MobiDB-lite"/>
    </source>
</evidence>
<dbReference type="InterPro" id="IPR003115">
    <property type="entry name" value="ParB_N"/>
</dbReference>
<evidence type="ECO:0000313" key="3">
    <source>
        <dbReference type="EMBL" id="RDB78769.1"/>
    </source>
</evidence>
<dbReference type="Pfam" id="PF02195">
    <property type="entry name" value="ParB_N"/>
    <property type="match status" value="1"/>
</dbReference>
<dbReference type="RefSeq" id="WP_114516531.1">
    <property type="nucleotide sequence ID" value="NZ_CP089333.1"/>
</dbReference>
<comment type="caution">
    <text evidence="3">The sequence shown here is derived from an EMBL/GenBank/DDBJ whole genome shotgun (WGS) entry which is preliminary data.</text>
</comment>
<dbReference type="PANTHER" id="PTHR33375:SF1">
    <property type="entry name" value="CHROMOSOME-PARTITIONING PROTEIN PARB-RELATED"/>
    <property type="match status" value="1"/>
</dbReference>
<evidence type="ECO:0000313" key="4">
    <source>
        <dbReference type="Proteomes" id="UP000253752"/>
    </source>
</evidence>
<dbReference type="SUPFAM" id="SSF110849">
    <property type="entry name" value="ParB/Sulfiredoxin"/>
    <property type="match status" value="1"/>
</dbReference>
<proteinExistence type="predicted"/>